<evidence type="ECO:0000313" key="1">
    <source>
        <dbReference type="EMBL" id="MBB4649446.1"/>
    </source>
</evidence>
<name>A0ABR6KYE7_9HYPH</name>
<sequence>MRELVRRREFADEGVPDNFAPAGRSQNAMTVPPAAVMARLFADLSMIASVANA</sequence>
<gene>
    <name evidence="1" type="ORF">GGQ99_001168</name>
</gene>
<dbReference type="RefSeq" id="WP_159091655.1">
    <property type="nucleotide sequence ID" value="NZ_BAAAVZ010000003.1"/>
</dbReference>
<comment type="caution">
    <text evidence="1">The sequence shown here is derived from an EMBL/GenBank/DDBJ whole genome shotgun (WGS) entry which is preliminary data.</text>
</comment>
<dbReference type="Proteomes" id="UP000539538">
    <property type="component" value="Unassembled WGS sequence"/>
</dbReference>
<protein>
    <submittedName>
        <fullName evidence="1">Uncharacterized protein</fullName>
    </submittedName>
</protein>
<reference evidence="1 2" key="1">
    <citation type="submission" date="2020-08" db="EMBL/GenBank/DDBJ databases">
        <title>Genomic Encyclopedia of Type Strains, Phase IV (KMG-IV): sequencing the most valuable type-strain genomes for metagenomic binning, comparative biology and taxonomic classification.</title>
        <authorList>
            <person name="Goeker M."/>
        </authorList>
    </citation>
    <scope>NUCLEOTIDE SEQUENCE [LARGE SCALE GENOMIC DNA]</scope>
    <source>
        <strain evidence="1 2">DSM 7050</strain>
    </source>
</reference>
<organism evidence="1 2">
    <name type="scientific">Aminobacter niigataensis</name>
    <dbReference type="NCBI Taxonomy" id="83265"/>
    <lineage>
        <taxon>Bacteria</taxon>
        <taxon>Pseudomonadati</taxon>
        <taxon>Pseudomonadota</taxon>
        <taxon>Alphaproteobacteria</taxon>
        <taxon>Hyphomicrobiales</taxon>
        <taxon>Phyllobacteriaceae</taxon>
        <taxon>Aminobacter</taxon>
    </lineage>
</organism>
<accession>A0ABR6KYE7</accession>
<proteinExistence type="predicted"/>
<evidence type="ECO:0000313" key="2">
    <source>
        <dbReference type="Proteomes" id="UP000539538"/>
    </source>
</evidence>
<dbReference type="EMBL" id="JACHOT010000001">
    <property type="protein sequence ID" value="MBB4649446.1"/>
    <property type="molecule type" value="Genomic_DNA"/>
</dbReference>
<keyword evidence="2" id="KW-1185">Reference proteome</keyword>